<organism evidence="23 24">
    <name type="scientific">Branchiostoma lanceolatum</name>
    <name type="common">Common lancelet</name>
    <name type="synonym">Amphioxus lanceolatum</name>
    <dbReference type="NCBI Taxonomy" id="7740"/>
    <lineage>
        <taxon>Eukaryota</taxon>
        <taxon>Metazoa</taxon>
        <taxon>Chordata</taxon>
        <taxon>Cephalochordata</taxon>
        <taxon>Leptocardii</taxon>
        <taxon>Amphioxiformes</taxon>
        <taxon>Branchiostomatidae</taxon>
        <taxon>Branchiostoma</taxon>
    </lineage>
</organism>
<dbReference type="FunFam" id="3.40.50.300:FF:001037">
    <property type="entry name" value="DNA repair protein RAD50"/>
    <property type="match status" value="1"/>
</dbReference>
<dbReference type="InterPro" id="IPR027417">
    <property type="entry name" value="P-loop_NTPase"/>
</dbReference>
<feature type="coiled-coil region" evidence="20">
    <location>
        <begin position="204"/>
        <end position="343"/>
    </location>
</feature>
<dbReference type="GO" id="GO:0051880">
    <property type="term" value="F:G-quadruplex DNA binding"/>
    <property type="evidence" value="ECO:0007669"/>
    <property type="project" value="TreeGrafter"/>
</dbReference>
<evidence type="ECO:0000256" key="7">
    <source>
        <dbReference type="ARBA" id="ARBA00022741"/>
    </source>
</evidence>
<dbReference type="PANTHER" id="PTHR18867">
    <property type="entry name" value="RAD50"/>
    <property type="match status" value="1"/>
</dbReference>
<feature type="coiled-coil region" evidence="20">
    <location>
        <begin position="595"/>
        <end position="629"/>
    </location>
</feature>
<keyword evidence="17" id="KW-0469">Meiosis</keyword>
<keyword evidence="8" id="KW-0227">DNA damage</keyword>
<feature type="binding site" evidence="19">
    <location>
        <position position="680"/>
    </location>
    <ligand>
        <name>Zn(2+)</name>
        <dbReference type="ChEBI" id="CHEBI:29105"/>
    </ligand>
</feature>
<keyword evidence="6 19" id="KW-0479">Metal-binding</keyword>
<evidence type="ECO:0000256" key="4">
    <source>
        <dbReference type="ARBA" id="ARBA00009439"/>
    </source>
</evidence>
<dbReference type="EMBL" id="OV696688">
    <property type="protein sequence ID" value="CAH1258811.1"/>
    <property type="molecule type" value="Genomic_DNA"/>
</dbReference>
<dbReference type="InterPro" id="IPR004584">
    <property type="entry name" value="Rad50_eukaryotes"/>
</dbReference>
<dbReference type="GO" id="GO:0016887">
    <property type="term" value="F:ATP hydrolysis activity"/>
    <property type="evidence" value="ECO:0007669"/>
    <property type="project" value="InterPro"/>
</dbReference>
<keyword evidence="9" id="KW-0378">Hydrolase</keyword>
<gene>
    <name evidence="23" type="primary">RAD50</name>
    <name evidence="23" type="ORF">BLAG_LOCUS16250</name>
</gene>
<feature type="binding site" evidence="19">
    <location>
        <position position="683"/>
    </location>
    <ligand>
        <name>Zn(2+)</name>
        <dbReference type="ChEBI" id="CHEBI:29105"/>
    </ligand>
</feature>
<dbReference type="SUPFAM" id="SSF52540">
    <property type="entry name" value="P-loop containing nucleoside triphosphate hydrolases"/>
    <property type="match status" value="2"/>
</dbReference>
<evidence type="ECO:0000256" key="9">
    <source>
        <dbReference type="ARBA" id="ARBA00022801"/>
    </source>
</evidence>
<evidence type="ECO:0000313" key="24">
    <source>
        <dbReference type="Proteomes" id="UP000838412"/>
    </source>
</evidence>
<sequence length="1325" mass="153865">MSSLVKMSIQGIRSFGPDDKDKQVIKFFNPLTIIQGHNGAGKTTIIECLKYMTTGDFPPGCARGGSFVHDPKIAHETEVKGQIRLQFRDVNGQLVSVQKSMMATQKVKKVDFKTMEGVITRDKHGQRVSLSSRCAEIEREMISLLGVSKAVLTNVIFCHQEDSNWPLSEGKTLKTKFDEIFSATRYIKALEAIRKFKLDQGHTIKEHQTEIKYLKQNKEKAAEIKEHQSQTEGRLAGSKESIRQIRQELQPVEERIDKINAKANEIHQLEKRISSLQSRKTQMERDMQDLRDNLENIFSGSTEQLKRQLSEHQGQVEENEDAVRQLEMRMDQVTREGQRYGRERGDLLVKQGKLQQEATLHQQNIQDRDNLVLRLAQQLGLEGFSSAPFNDRRITRFHECMKQRIDEAVAMATSVKRDYEEQEAAAQKKVDDLRDTKTKLEQTQRLKQDMMNKNKRERREIETELSKVDASTERIASLGADLARKERELQQVEESAHIPQLKEEVLQLQNEKRQLDGQLGQLDAELHQMHLQSSVRTQLEMLRKDKVGKEDSIRKLKQRHQSELTDLMGHFPSKTELVEWLSKKQQEIAQSQSRTQKVHQEISSLEARKKMLTEQLKKREQELDKYEEQLFDVCGSQDFDVEMDELGDHIQKLQDQKGALVGTRHLYTRFISELQKEPSCPLCERRFGDDQEVKELVDFIKQKIARVPTELNTKDQLLRQQQQKYDTMMSLKPIRKQVVDLKDHEVPDIKSKISTINQEIEQKRTQITEGDELFATLSMEEEMAKACKDDIAMIERYRTELRELEKKIAQQSSKLAGSDSGRTIEEVNSAKQDKQLQVDNTAAKLEQKRQQISDLSERINALKMEVNTIAGEKLRLESELQLEDQKAELVSVYQELQREIKGDQGKAEVVSVYQELQREIKDTQEKLEPLESRLQGLRREKDDITRKKEQAVERAKNKVDQEKSRKNEVAGLDAEIDRYIEQGRDKLLQETEEKLQVLENKVKKAEDEKEKMDTRMQSLRKEVANQKARERELQDNLQLRKREEEVNKIAGEISDLEEELGGLDARSIEQEKRKLVEKQDQLLKEKYVAEGRMRGLEEEIRRYRKELQSDQFKDADVKYRDMMIVLRTTELANADLEKYYKALDRAVMSYHHMKMEEINKIIQELWRNTYRGQDIDTIEIRSAEDTTTAATKNMRRTYNYRVVMVKGETALDMRGRCSAGQKVLASLIIRLALAETFCINCGVLALDEPTTNLDRENIESLAAALMDIVKGRSRQRNFQLLVITHDEEFVDLLVHANFTQHFWRVSKDNDGLSQLVKHDAAALQD</sequence>
<feature type="region of interest" description="Disordered" evidence="21">
    <location>
        <begin position="941"/>
        <end position="966"/>
    </location>
</feature>
<dbReference type="GO" id="GO:0030870">
    <property type="term" value="C:Mre11 complex"/>
    <property type="evidence" value="ECO:0007669"/>
    <property type="project" value="InterPro"/>
</dbReference>
<dbReference type="Pfam" id="PF13558">
    <property type="entry name" value="SbcC_Walker_B"/>
    <property type="match status" value="1"/>
</dbReference>
<dbReference type="PROSITE" id="PS51131">
    <property type="entry name" value="ZN_HOOK"/>
    <property type="match status" value="1"/>
</dbReference>
<keyword evidence="13" id="KW-0779">Telomere</keyword>
<evidence type="ECO:0000256" key="21">
    <source>
        <dbReference type="SAM" id="MobiDB-lite"/>
    </source>
</evidence>
<dbReference type="Pfam" id="PF13476">
    <property type="entry name" value="AAA_23"/>
    <property type="match status" value="1"/>
</dbReference>
<evidence type="ECO:0000256" key="10">
    <source>
        <dbReference type="ARBA" id="ARBA00022833"/>
    </source>
</evidence>
<dbReference type="GO" id="GO:0046872">
    <property type="term" value="F:metal ion binding"/>
    <property type="evidence" value="ECO:0007669"/>
    <property type="project" value="UniProtKB-UniRule"/>
</dbReference>
<evidence type="ECO:0000256" key="19">
    <source>
        <dbReference type="PROSITE-ProRule" id="PRU00471"/>
    </source>
</evidence>
<keyword evidence="15" id="KW-0234">DNA repair</keyword>
<dbReference type="GO" id="GO:0043047">
    <property type="term" value="F:single-stranded telomeric DNA binding"/>
    <property type="evidence" value="ECO:0007669"/>
    <property type="project" value="TreeGrafter"/>
</dbReference>
<evidence type="ECO:0000256" key="11">
    <source>
        <dbReference type="ARBA" id="ARBA00022840"/>
    </source>
</evidence>
<dbReference type="GO" id="GO:0000794">
    <property type="term" value="C:condensed nuclear chromosome"/>
    <property type="evidence" value="ECO:0007669"/>
    <property type="project" value="TreeGrafter"/>
</dbReference>
<dbReference type="GO" id="GO:0003691">
    <property type="term" value="F:double-stranded telomeric DNA binding"/>
    <property type="evidence" value="ECO:0007669"/>
    <property type="project" value="TreeGrafter"/>
</dbReference>
<keyword evidence="5" id="KW-0158">Chromosome</keyword>
<dbReference type="Proteomes" id="UP000838412">
    <property type="component" value="Chromosome 3"/>
</dbReference>
<reference evidence="23" key="1">
    <citation type="submission" date="2022-01" db="EMBL/GenBank/DDBJ databases">
        <authorList>
            <person name="Braso-Vives M."/>
        </authorList>
    </citation>
    <scope>NUCLEOTIDE SEQUENCE</scope>
</reference>
<proteinExistence type="inferred from homology"/>
<keyword evidence="11" id="KW-0067">ATP-binding</keyword>
<dbReference type="SUPFAM" id="SSF75712">
    <property type="entry name" value="Rad50 coiled-coil Zn hook"/>
    <property type="match status" value="1"/>
</dbReference>
<keyword evidence="24" id="KW-1185">Reference proteome</keyword>
<protein>
    <submittedName>
        <fullName evidence="23">RAD50 protein</fullName>
    </submittedName>
</protein>
<accession>A0A8J9ZR18</accession>
<evidence type="ECO:0000256" key="20">
    <source>
        <dbReference type="SAM" id="Coils"/>
    </source>
</evidence>
<feature type="domain" description="Zinc-hook" evidence="22">
    <location>
        <begin position="636"/>
        <end position="733"/>
    </location>
</feature>
<dbReference type="InterPro" id="IPR013134">
    <property type="entry name" value="Zn_hook_RAD50"/>
</dbReference>
<evidence type="ECO:0000259" key="22">
    <source>
        <dbReference type="PROSITE" id="PS51131"/>
    </source>
</evidence>
<dbReference type="GO" id="GO:0070192">
    <property type="term" value="P:chromosome organization involved in meiotic cell cycle"/>
    <property type="evidence" value="ECO:0007669"/>
    <property type="project" value="TreeGrafter"/>
</dbReference>
<comment type="catalytic activity">
    <reaction evidence="18">
        <text>ATP + H2O = ADP + phosphate + H(+)</text>
        <dbReference type="Rhea" id="RHEA:13065"/>
        <dbReference type="ChEBI" id="CHEBI:15377"/>
        <dbReference type="ChEBI" id="CHEBI:15378"/>
        <dbReference type="ChEBI" id="CHEBI:30616"/>
        <dbReference type="ChEBI" id="CHEBI:43474"/>
        <dbReference type="ChEBI" id="CHEBI:456216"/>
    </reaction>
</comment>
<comment type="cofactor">
    <cofactor evidence="1">
        <name>Zn(2+)</name>
        <dbReference type="ChEBI" id="CHEBI:29105"/>
    </cofactor>
</comment>
<dbReference type="FunFam" id="3.40.50.300:FF:000947">
    <property type="entry name" value="DNA repair protein RAD50"/>
    <property type="match status" value="1"/>
</dbReference>
<dbReference type="GO" id="GO:0000722">
    <property type="term" value="P:telomere maintenance via recombination"/>
    <property type="evidence" value="ECO:0007669"/>
    <property type="project" value="TreeGrafter"/>
</dbReference>
<evidence type="ECO:0000256" key="16">
    <source>
        <dbReference type="ARBA" id="ARBA00023242"/>
    </source>
</evidence>
<dbReference type="InterPro" id="IPR038729">
    <property type="entry name" value="Rad50/SbcC_AAA"/>
</dbReference>
<dbReference type="GO" id="GO:0005524">
    <property type="term" value="F:ATP binding"/>
    <property type="evidence" value="ECO:0007669"/>
    <property type="project" value="UniProtKB-KW"/>
</dbReference>
<evidence type="ECO:0000256" key="1">
    <source>
        <dbReference type="ARBA" id="ARBA00001947"/>
    </source>
</evidence>
<keyword evidence="14 20" id="KW-0175">Coiled coil</keyword>
<dbReference type="GO" id="GO:0006302">
    <property type="term" value="P:double-strand break repair"/>
    <property type="evidence" value="ECO:0007669"/>
    <property type="project" value="InterPro"/>
</dbReference>
<name>A0A8J9ZR18_BRALA</name>
<evidence type="ECO:0000256" key="5">
    <source>
        <dbReference type="ARBA" id="ARBA00022454"/>
    </source>
</evidence>
<evidence type="ECO:0000313" key="23">
    <source>
        <dbReference type="EMBL" id="CAH1258811.1"/>
    </source>
</evidence>
<evidence type="ECO:0000256" key="12">
    <source>
        <dbReference type="ARBA" id="ARBA00022842"/>
    </source>
</evidence>
<keyword evidence="10 19" id="KW-0862">Zinc</keyword>
<keyword evidence="7" id="KW-0547">Nucleotide-binding</keyword>
<dbReference type="PANTHER" id="PTHR18867:SF12">
    <property type="entry name" value="DNA REPAIR PROTEIN RAD50"/>
    <property type="match status" value="1"/>
</dbReference>
<evidence type="ECO:0000256" key="17">
    <source>
        <dbReference type="ARBA" id="ARBA00023254"/>
    </source>
</evidence>
<comment type="subcellular location">
    <subcellularLocation>
        <location evidence="3">Chromosome</location>
        <location evidence="3">Telomere</location>
    </subcellularLocation>
    <subcellularLocation>
        <location evidence="2">Nucleus</location>
    </subcellularLocation>
</comment>
<dbReference type="NCBIfam" id="TIGR00606">
    <property type="entry name" value="rad50"/>
    <property type="match status" value="1"/>
</dbReference>
<dbReference type="Pfam" id="PF04423">
    <property type="entry name" value="Rad50_zn_hook"/>
    <property type="match status" value="1"/>
</dbReference>
<keyword evidence="16" id="KW-0539">Nucleus</keyword>
<evidence type="ECO:0000256" key="13">
    <source>
        <dbReference type="ARBA" id="ARBA00022895"/>
    </source>
</evidence>
<comment type="similarity">
    <text evidence="4">Belongs to the SMC family. RAD50 subfamily.</text>
</comment>
<evidence type="ECO:0000256" key="3">
    <source>
        <dbReference type="ARBA" id="ARBA00004574"/>
    </source>
</evidence>
<dbReference type="Gene3D" id="3.40.50.300">
    <property type="entry name" value="P-loop containing nucleotide triphosphate hydrolases"/>
    <property type="match status" value="2"/>
</dbReference>
<evidence type="ECO:0000256" key="8">
    <source>
        <dbReference type="ARBA" id="ARBA00022763"/>
    </source>
</evidence>
<dbReference type="GO" id="GO:0007004">
    <property type="term" value="P:telomere maintenance via telomerase"/>
    <property type="evidence" value="ECO:0007669"/>
    <property type="project" value="TreeGrafter"/>
</dbReference>
<evidence type="ECO:0000256" key="14">
    <source>
        <dbReference type="ARBA" id="ARBA00023054"/>
    </source>
</evidence>
<dbReference type="GO" id="GO:0000781">
    <property type="term" value="C:chromosome, telomeric region"/>
    <property type="evidence" value="ECO:0007669"/>
    <property type="project" value="UniProtKB-SubCell"/>
</dbReference>
<evidence type="ECO:0000256" key="15">
    <source>
        <dbReference type="ARBA" id="ARBA00023204"/>
    </source>
</evidence>
<feature type="coiled-coil region" evidence="20">
    <location>
        <begin position="416"/>
        <end position="559"/>
    </location>
</feature>
<dbReference type="OrthoDB" id="18797at2759"/>
<evidence type="ECO:0000256" key="2">
    <source>
        <dbReference type="ARBA" id="ARBA00004123"/>
    </source>
</evidence>
<keyword evidence="12" id="KW-0460">Magnesium</keyword>
<evidence type="ECO:0000256" key="6">
    <source>
        <dbReference type="ARBA" id="ARBA00022723"/>
    </source>
</evidence>
<evidence type="ECO:0000256" key="18">
    <source>
        <dbReference type="ARBA" id="ARBA00049360"/>
    </source>
</evidence>